<evidence type="ECO:0000256" key="13">
    <source>
        <dbReference type="ARBA" id="ARBA00047700"/>
    </source>
</evidence>
<accession>L9XLL9</accession>
<keyword evidence="9 16" id="KW-0418">Kinase</keyword>
<evidence type="ECO:0000256" key="10">
    <source>
        <dbReference type="ARBA" id="ARBA00022840"/>
    </source>
</evidence>
<evidence type="ECO:0000256" key="8">
    <source>
        <dbReference type="ARBA" id="ARBA00022741"/>
    </source>
</evidence>
<keyword evidence="7" id="KW-0479">Metal-binding</keyword>
<keyword evidence="17" id="KW-1185">Reference proteome</keyword>
<evidence type="ECO:0000256" key="6">
    <source>
        <dbReference type="ARBA" id="ARBA00022679"/>
    </source>
</evidence>
<keyword evidence="10" id="KW-0067">ATP-binding</keyword>
<comment type="cofactor">
    <cofactor evidence="1">
        <name>Mg(2+)</name>
        <dbReference type="ChEBI" id="CHEBI:18420"/>
    </cofactor>
</comment>
<evidence type="ECO:0000256" key="11">
    <source>
        <dbReference type="ARBA" id="ARBA00022842"/>
    </source>
</evidence>
<evidence type="ECO:0000256" key="3">
    <source>
        <dbReference type="ARBA" id="ARBA00004742"/>
    </source>
</evidence>
<comment type="catalytic activity">
    <reaction evidence="13">
        <text>pyruvate + ATP + H2O = phosphoenolpyruvate + AMP + phosphate + 2 H(+)</text>
        <dbReference type="Rhea" id="RHEA:11364"/>
        <dbReference type="ChEBI" id="CHEBI:15361"/>
        <dbReference type="ChEBI" id="CHEBI:15377"/>
        <dbReference type="ChEBI" id="CHEBI:15378"/>
        <dbReference type="ChEBI" id="CHEBI:30616"/>
        <dbReference type="ChEBI" id="CHEBI:43474"/>
        <dbReference type="ChEBI" id="CHEBI:58702"/>
        <dbReference type="ChEBI" id="CHEBI:456215"/>
        <dbReference type="EC" id="2.7.9.2"/>
    </reaction>
</comment>
<reference evidence="16 17" key="1">
    <citation type="journal article" date="2014" name="PLoS Genet.">
        <title>Phylogenetically driven sequencing of extremely halophilic archaea reveals strategies for static and dynamic osmo-response.</title>
        <authorList>
            <person name="Becker E.A."/>
            <person name="Seitzer P.M."/>
            <person name="Tritt A."/>
            <person name="Larsen D."/>
            <person name="Krusor M."/>
            <person name="Yao A.I."/>
            <person name="Wu D."/>
            <person name="Madern D."/>
            <person name="Eisen J.A."/>
            <person name="Darling A.E."/>
            <person name="Facciotti M.T."/>
        </authorList>
    </citation>
    <scope>NUCLEOTIDE SEQUENCE [LARGE SCALE GENOMIC DNA]</scope>
    <source>
        <strain evidence="16 17">DSM 18795</strain>
    </source>
</reference>
<dbReference type="SUPFAM" id="SSF56059">
    <property type="entry name" value="Glutathione synthetase ATP-binding domain-like"/>
    <property type="match status" value="1"/>
</dbReference>
<dbReference type="EMBL" id="AOIA01000055">
    <property type="protein sequence ID" value="ELY62635.1"/>
    <property type="molecule type" value="Genomic_DNA"/>
</dbReference>
<evidence type="ECO:0000259" key="15">
    <source>
        <dbReference type="Pfam" id="PF01326"/>
    </source>
</evidence>
<feature type="non-terminal residue" evidence="16">
    <location>
        <position position="203"/>
    </location>
</feature>
<dbReference type="Proteomes" id="UP000011531">
    <property type="component" value="Unassembled WGS sequence"/>
</dbReference>
<comment type="pathway">
    <text evidence="3">Carbohydrate biosynthesis; gluconeogenesis.</text>
</comment>
<evidence type="ECO:0000256" key="5">
    <source>
        <dbReference type="ARBA" id="ARBA00011996"/>
    </source>
</evidence>
<dbReference type="PANTHER" id="PTHR43030:SF1">
    <property type="entry name" value="PHOSPHOENOLPYRUVATE SYNTHASE"/>
    <property type="match status" value="1"/>
</dbReference>
<dbReference type="Pfam" id="PF01326">
    <property type="entry name" value="PPDK_N"/>
    <property type="match status" value="1"/>
</dbReference>
<dbReference type="PANTHER" id="PTHR43030">
    <property type="entry name" value="PHOSPHOENOLPYRUVATE SYNTHASE"/>
    <property type="match status" value="1"/>
</dbReference>
<keyword evidence="6" id="KW-0808">Transferase</keyword>
<evidence type="ECO:0000256" key="12">
    <source>
        <dbReference type="ARBA" id="ARBA00033470"/>
    </source>
</evidence>
<evidence type="ECO:0000256" key="1">
    <source>
        <dbReference type="ARBA" id="ARBA00001946"/>
    </source>
</evidence>
<keyword evidence="8" id="KW-0547">Nucleotide-binding</keyword>
<dbReference type="Gene3D" id="3.30.1490.20">
    <property type="entry name" value="ATP-grasp fold, A domain"/>
    <property type="match status" value="1"/>
</dbReference>
<evidence type="ECO:0000256" key="2">
    <source>
        <dbReference type="ARBA" id="ARBA00002988"/>
    </source>
</evidence>
<dbReference type="GO" id="GO:0046872">
    <property type="term" value="F:metal ion binding"/>
    <property type="evidence" value="ECO:0007669"/>
    <property type="project" value="UniProtKB-KW"/>
</dbReference>
<comment type="function">
    <text evidence="2">Catalyzes the phosphorylation of pyruvate to phosphoenolpyruvate.</text>
</comment>
<dbReference type="AlphaFoldDB" id="L9XLL9"/>
<dbReference type="InterPro" id="IPR002192">
    <property type="entry name" value="PPDK_AMP/ATP-bd"/>
</dbReference>
<comment type="caution">
    <text evidence="16">The sequence shown here is derived from an EMBL/GenBank/DDBJ whole genome shotgun (WGS) entry which is preliminary data.</text>
</comment>
<evidence type="ECO:0000256" key="14">
    <source>
        <dbReference type="ARBA" id="ARBA00071420"/>
    </source>
</evidence>
<keyword evidence="16" id="KW-0670">Pyruvate</keyword>
<proteinExistence type="inferred from homology"/>
<dbReference type="InterPro" id="IPR006319">
    <property type="entry name" value="PEP_synth"/>
</dbReference>
<dbReference type="GO" id="GO:0005524">
    <property type="term" value="F:ATP binding"/>
    <property type="evidence" value="ECO:0007669"/>
    <property type="project" value="UniProtKB-KW"/>
</dbReference>
<evidence type="ECO:0000256" key="4">
    <source>
        <dbReference type="ARBA" id="ARBA00007837"/>
    </source>
</evidence>
<protein>
    <recommendedName>
        <fullName evidence="14">Probable phosphoenolpyruvate synthase</fullName>
        <ecNumber evidence="5">2.7.9.2</ecNumber>
    </recommendedName>
    <alternativeName>
        <fullName evidence="12">Pyruvate, water dikinase</fullName>
    </alternativeName>
</protein>
<evidence type="ECO:0000313" key="17">
    <source>
        <dbReference type="Proteomes" id="UP000011531"/>
    </source>
</evidence>
<sequence>MNEIEDARAAGTYVISLDNAQATNRALVGGKGANLAQLIEADLPVPAGFCVTTAAYEELTDDPAIKAAIDEFSDLDPSDTAAIAEVGSTLRTRIQERSVPEEIRDAIETDLNEMARDPEQAYAVRSSATAEDLQEASFAGQQETFLNVRGADEIIDRVRACMASLYTDRAIAYRATNDVPHDEVSLAVVVQQMVEPDVSGIFF</sequence>
<gene>
    <name evidence="16" type="ORF">C492_07565</name>
</gene>
<dbReference type="InterPro" id="IPR013815">
    <property type="entry name" value="ATP_grasp_subdomain_1"/>
</dbReference>
<dbReference type="GO" id="GO:0008986">
    <property type="term" value="F:pyruvate, water dikinase activity"/>
    <property type="evidence" value="ECO:0007669"/>
    <property type="project" value="UniProtKB-EC"/>
</dbReference>
<dbReference type="EC" id="2.7.9.2" evidence="5"/>
<dbReference type="FunFam" id="3.30.1490.20:FF:000010">
    <property type="entry name" value="Phosphoenolpyruvate synthase"/>
    <property type="match status" value="1"/>
</dbReference>
<dbReference type="UniPathway" id="UPA00138"/>
<organism evidence="16 17">
    <name type="scientific">Natronococcus jeotgali DSM 18795</name>
    <dbReference type="NCBI Taxonomy" id="1227498"/>
    <lineage>
        <taxon>Archaea</taxon>
        <taxon>Methanobacteriati</taxon>
        <taxon>Methanobacteriota</taxon>
        <taxon>Stenosarchaea group</taxon>
        <taxon>Halobacteria</taxon>
        <taxon>Halobacteriales</taxon>
        <taxon>Natrialbaceae</taxon>
        <taxon>Natronococcus</taxon>
    </lineage>
</organism>
<name>L9XLL9_9EURY</name>
<keyword evidence="11" id="KW-0460">Magnesium</keyword>
<evidence type="ECO:0000256" key="7">
    <source>
        <dbReference type="ARBA" id="ARBA00022723"/>
    </source>
</evidence>
<evidence type="ECO:0000313" key="16">
    <source>
        <dbReference type="EMBL" id="ELY62635.1"/>
    </source>
</evidence>
<comment type="similarity">
    <text evidence="4">Belongs to the PEP-utilizing enzyme family.</text>
</comment>
<evidence type="ECO:0000256" key="9">
    <source>
        <dbReference type="ARBA" id="ARBA00022777"/>
    </source>
</evidence>
<dbReference type="RefSeq" id="WP_008421949.1">
    <property type="nucleotide sequence ID" value="NZ_AOIA01000055.1"/>
</dbReference>
<feature type="domain" description="Pyruvate phosphate dikinase AMP/ATP-binding" evidence="15">
    <location>
        <begin position="26"/>
        <end position="203"/>
    </location>
</feature>
<dbReference type="GO" id="GO:0006094">
    <property type="term" value="P:gluconeogenesis"/>
    <property type="evidence" value="ECO:0007669"/>
    <property type="project" value="UniProtKB-UniPathway"/>
</dbReference>
<dbReference type="STRING" id="1227498.C492_07565"/>